<gene>
    <name evidence="2" type="ORF">GCM10023208_24100</name>
</gene>
<evidence type="ECO:0000313" key="3">
    <source>
        <dbReference type="Proteomes" id="UP001500518"/>
    </source>
</evidence>
<proteinExistence type="predicted"/>
<dbReference type="EMBL" id="BAABHV010000017">
    <property type="protein sequence ID" value="GAA5058020.1"/>
    <property type="molecule type" value="Genomic_DNA"/>
</dbReference>
<dbReference type="Proteomes" id="UP001500518">
    <property type="component" value="Unassembled WGS sequence"/>
</dbReference>
<accession>A0ABP9KJ58</accession>
<name>A0ABP9KJ58_9SPHN</name>
<evidence type="ECO:0000256" key="1">
    <source>
        <dbReference type="SAM" id="MobiDB-lite"/>
    </source>
</evidence>
<feature type="region of interest" description="Disordered" evidence="1">
    <location>
        <begin position="19"/>
        <end position="38"/>
    </location>
</feature>
<dbReference type="RefSeq" id="WP_346033309.1">
    <property type="nucleotide sequence ID" value="NZ_BAABHV010000017.1"/>
</dbReference>
<keyword evidence="3" id="KW-1185">Reference proteome</keyword>
<organism evidence="2 3">
    <name type="scientific">Erythrobacter westpacificensis</name>
    <dbReference type="NCBI Taxonomy" id="1055231"/>
    <lineage>
        <taxon>Bacteria</taxon>
        <taxon>Pseudomonadati</taxon>
        <taxon>Pseudomonadota</taxon>
        <taxon>Alphaproteobacteria</taxon>
        <taxon>Sphingomonadales</taxon>
        <taxon>Erythrobacteraceae</taxon>
        <taxon>Erythrobacter/Porphyrobacter group</taxon>
        <taxon>Erythrobacter</taxon>
    </lineage>
</organism>
<comment type="caution">
    <text evidence="2">The sequence shown here is derived from an EMBL/GenBank/DDBJ whole genome shotgun (WGS) entry which is preliminary data.</text>
</comment>
<reference evidence="3" key="1">
    <citation type="journal article" date="2019" name="Int. J. Syst. Evol. Microbiol.">
        <title>The Global Catalogue of Microorganisms (GCM) 10K type strain sequencing project: providing services to taxonomists for standard genome sequencing and annotation.</title>
        <authorList>
            <consortium name="The Broad Institute Genomics Platform"/>
            <consortium name="The Broad Institute Genome Sequencing Center for Infectious Disease"/>
            <person name="Wu L."/>
            <person name="Ma J."/>
        </authorList>
    </citation>
    <scope>NUCLEOTIDE SEQUENCE [LARGE SCALE GENOMIC DNA]</scope>
    <source>
        <strain evidence="3">JCM 18014</strain>
    </source>
</reference>
<evidence type="ECO:0000313" key="2">
    <source>
        <dbReference type="EMBL" id="GAA5058020.1"/>
    </source>
</evidence>
<sequence>MKVFLPLIALATIGATTPDEPVAPGVISPPDASRDAVQTPLVDPDADYACEDDPLVISGAEAEAQLFRDPARPDTLQPIRAVDYQVNGCGLLVLADGTLMRPPENDDRQPVSLQPAQ</sequence>
<protein>
    <submittedName>
        <fullName evidence="2">Uncharacterized protein</fullName>
    </submittedName>
</protein>